<dbReference type="InterPro" id="IPR014710">
    <property type="entry name" value="RmlC-like_jellyroll"/>
</dbReference>
<dbReference type="InterPro" id="IPR018490">
    <property type="entry name" value="cNMP-bd_dom_sf"/>
</dbReference>
<dbReference type="SUPFAM" id="SSF51206">
    <property type="entry name" value="cAMP-binding domain-like"/>
    <property type="match status" value="1"/>
</dbReference>
<feature type="domain" description="Cyclic nucleotide-binding" evidence="1">
    <location>
        <begin position="19"/>
        <end position="116"/>
    </location>
</feature>
<evidence type="ECO:0000259" key="1">
    <source>
        <dbReference type="PROSITE" id="PS50042"/>
    </source>
</evidence>
<dbReference type="PROSITE" id="PS50042">
    <property type="entry name" value="CNMP_BINDING_3"/>
    <property type="match status" value="1"/>
</dbReference>
<dbReference type="RefSeq" id="WP_114642164.1">
    <property type="nucleotide sequence ID" value="NZ_JAACIO010000011.1"/>
</dbReference>
<name>A0ABX9KHB5_9FUSO</name>
<dbReference type="Gene3D" id="2.60.120.10">
    <property type="entry name" value="Jelly Rolls"/>
    <property type="match status" value="1"/>
</dbReference>
<sequence length="152" mass="17392">MEREELEKIIFNIVPQLSFFGGTSPEEIHNIIDYIHEEEVEAGNYVYREGDSPESLYILLEGEMDFFILDEKIAHGETGLLFGTSATIGIQKQLVSAMAITDIKLAVISKSFFIEMSKKDPKLFVKIILNVARDLARDLKFLRDYVEKQKSK</sequence>
<dbReference type="EMBL" id="QUAJ01000010">
    <property type="protein sequence ID" value="REI41416.1"/>
    <property type="molecule type" value="Genomic_DNA"/>
</dbReference>
<accession>A0ABX9KHB5</accession>
<reference evidence="2 3" key="1">
    <citation type="submission" date="2018-08" db="EMBL/GenBank/DDBJ databases">
        <title>Draft genome sequence of Psychrilyobacter sp. strain SD5 isolated from Black Sea water.</title>
        <authorList>
            <person name="Yadav S."/>
            <person name="Villanueva L."/>
            <person name="Damste J.S.S."/>
        </authorList>
    </citation>
    <scope>NUCLEOTIDE SEQUENCE [LARGE SCALE GENOMIC DNA]</scope>
    <source>
        <strain evidence="2 3">SD5</strain>
    </source>
</reference>
<organism evidence="2 3">
    <name type="scientific">Psychrilyobacter piezotolerans</name>
    <dbReference type="NCBI Taxonomy" id="2293438"/>
    <lineage>
        <taxon>Bacteria</taxon>
        <taxon>Fusobacteriati</taxon>
        <taxon>Fusobacteriota</taxon>
        <taxon>Fusobacteriia</taxon>
        <taxon>Fusobacteriales</taxon>
        <taxon>Fusobacteriaceae</taxon>
        <taxon>Psychrilyobacter</taxon>
    </lineage>
</organism>
<dbReference type="CDD" id="cd00038">
    <property type="entry name" value="CAP_ED"/>
    <property type="match status" value="1"/>
</dbReference>
<keyword evidence="3" id="KW-1185">Reference proteome</keyword>
<evidence type="ECO:0000313" key="3">
    <source>
        <dbReference type="Proteomes" id="UP000263486"/>
    </source>
</evidence>
<proteinExistence type="predicted"/>
<dbReference type="InterPro" id="IPR000595">
    <property type="entry name" value="cNMP-bd_dom"/>
</dbReference>
<dbReference type="Proteomes" id="UP000263486">
    <property type="component" value="Unassembled WGS sequence"/>
</dbReference>
<gene>
    <name evidence="2" type="ORF">DYH56_07035</name>
</gene>
<dbReference type="Pfam" id="PF00027">
    <property type="entry name" value="cNMP_binding"/>
    <property type="match status" value="1"/>
</dbReference>
<comment type="caution">
    <text evidence="2">The sequence shown here is derived from an EMBL/GenBank/DDBJ whole genome shotgun (WGS) entry which is preliminary data.</text>
</comment>
<protein>
    <submittedName>
        <fullName evidence="2">Cyclic nucleotide-binding domain-containing protein</fullName>
    </submittedName>
</protein>
<dbReference type="SMART" id="SM00100">
    <property type="entry name" value="cNMP"/>
    <property type="match status" value="1"/>
</dbReference>
<evidence type="ECO:0000313" key="2">
    <source>
        <dbReference type="EMBL" id="REI41416.1"/>
    </source>
</evidence>